<keyword evidence="4 8" id="KW-1003">Cell membrane</keyword>
<name>A0ABW2UVX0_9BACI</name>
<dbReference type="EC" id="2.7.8.-" evidence="12"/>
<keyword evidence="12" id="KW-0808">Transferase</keyword>
<keyword evidence="7 8" id="KW-0472">Membrane</keyword>
<evidence type="ECO:0000313" key="12">
    <source>
        <dbReference type="EMBL" id="MFC7746766.1"/>
    </source>
</evidence>
<feature type="transmembrane region" description="Helical" evidence="10">
    <location>
        <begin position="41"/>
        <end position="62"/>
    </location>
</feature>
<evidence type="ECO:0000256" key="6">
    <source>
        <dbReference type="ARBA" id="ARBA00022989"/>
    </source>
</evidence>
<dbReference type="Gene3D" id="3.40.720.10">
    <property type="entry name" value="Alkaline Phosphatase, subunit A"/>
    <property type="match status" value="1"/>
</dbReference>
<evidence type="ECO:0000256" key="2">
    <source>
        <dbReference type="ARBA" id="ARBA00004936"/>
    </source>
</evidence>
<evidence type="ECO:0000313" key="13">
    <source>
        <dbReference type="Proteomes" id="UP001596620"/>
    </source>
</evidence>
<feature type="compositionally biased region" description="Basic and acidic residues" evidence="9">
    <location>
        <begin position="633"/>
        <end position="649"/>
    </location>
</feature>
<dbReference type="InterPro" id="IPR000917">
    <property type="entry name" value="Sulfatase_N"/>
</dbReference>
<dbReference type="Proteomes" id="UP001596620">
    <property type="component" value="Unassembled WGS sequence"/>
</dbReference>
<comment type="similarity">
    <text evidence="3 8">Belongs to the LTA synthase family.</text>
</comment>
<comment type="subcellular location">
    <subcellularLocation>
        <location evidence="1">Cell membrane</location>
        <topology evidence="1">Multi-pass membrane protein</topology>
    </subcellularLocation>
</comment>
<dbReference type="PANTHER" id="PTHR47371:SF3">
    <property type="entry name" value="PHOSPHOGLYCEROL TRANSFERASE I"/>
    <property type="match status" value="1"/>
</dbReference>
<keyword evidence="5 10" id="KW-0812">Transmembrane</keyword>
<dbReference type="Gene3D" id="3.30.1120.170">
    <property type="match status" value="1"/>
</dbReference>
<dbReference type="SUPFAM" id="SSF53649">
    <property type="entry name" value="Alkaline phosphatase-like"/>
    <property type="match status" value="1"/>
</dbReference>
<feature type="transmembrane region" description="Helical" evidence="10">
    <location>
        <begin position="153"/>
        <end position="171"/>
    </location>
</feature>
<keyword evidence="13" id="KW-1185">Reference proteome</keyword>
<evidence type="ECO:0000256" key="3">
    <source>
        <dbReference type="ARBA" id="ARBA00009983"/>
    </source>
</evidence>
<accession>A0ABW2UVX0</accession>
<dbReference type="Pfam" id="PF00884">
    <property type="entry name" value="Sulfatase"/>
    <property type="match status" value="1"/>
</dbReference>
<evidence type="ECO:0000256" key="10">
    <source>
        <dbReference type="SAM" id="Phobius"/>
    </source>
</evidence>
<evidence type="ECO:0000256" key="8">
    <source>
        <dbReference type="PIRNR" id="PIRNR005091"/>
    </source>
</evidence>
<evidence type="ECO:0000259" key="11">
    <source>
        <dbReference type="Pfam" id="PF00884"/>
    </source>
</evidence>
<dbReference type="InterPro" id="IPR017850">
    <property type="entry name" value="Alkaline_phosphatase_core_sf"/>
</dbReference>
<dbReference type="CDD" id="cd16015">
    <property type="entry name" value="LTA_synthase"/>
    <property type="match status" value="1"/>
</dbReference>
<evidence type="ECO:0000256" key="7">
    <source>
        <dbReference type="ARBA" id="ARBA00023136"/>
    </source>
</evidence>
<dbReference type="GO" id="GO:0016740">
    <property type="term" value="F:transferase activity"/>
    <property type="evidence" value="ECO:0007669"/>
    <property type="project" value="UniProtKB-KW"/>
</dbReference>
<dbReference type="InterPro" id="IPR050448">
    <property type="entry name" value="OpgB/LTA_synthase_biosynth"/>
</dbReference>
<organism evidence="12 13">
    <name type="scientific">Lentibacillus kimchii</name>
    <dbReference type="NCBI Taxonomy" id="1542911"/>
    <lineage>
        <taxon>Bacteria</taxon>
        <taxon>Bacillati</taxon>
        <taxon>Bacillota</taxon>
        <taxon>Bacilli</taxon>
        <taxon>Bacillales</taxon>
        <taxon>Bacillaceae</taxon>
        <taxon>Lentibacillus</taxon>
    </lineage>
</organism>
<evidence type="ECO:0000256" key="1">
    <source>
        <dbReference type="ARBA" id="ARBA00004651"/>
    </source>
</evidence>
<dbReference type="RefSeq" id="WP_382358274.1">
    <property type="nucleotide sequence ID" value="NZ_JBHTGR010000010.1"/>
</dbReference>
<proteinExistence type="inferred from homology"/>
<feature type="transmembrane region" description="Helical" evidence="10">
    <location>
        <begin position="69"/>
        <end position="92"/>
    </location>
</feature>
<dbReference type="PANTHER" id="PTHR47371">
    <property type="entry name" value="LIPOTEICHOIC ACID SYNTHASE"/>
    <property type="match status" value="1"/>
</dbReference>
<reference evidence="13" key="1">
    <citation type="journal article" date="2019" name="Int. J. Syst. Evol. Microbiol.">
        <title>The Global Catalogue of Microorganisms (GCM) 10K type strain sequencing project: providing services to taxonomists for standard genome sequencing and annotation.</title>
        <authorList>
            <consortium name="The Broad Institute Genomics Platform"/>
            <consortium name="The Broad Institute Genome Sequencing Center for Infectious Disease"/>
            <person name="Wu L."/>
            <person name="Ma J."/>
        </authorList>
    </citation>
    <scope>NUCLEOTIDE SEQUENCE [LARGE SCALE GENOMIC DNA]</scope>
    <source>
        <strain evidence="13">JCM 30234</strain>
    </source>
</reference>
<dbReference type="EMBL" id="JBHTGR010000010">
    <property type="protein sequence ID" value="MFC7746766.1"/>
    <property type="molecule type" value="Genomic_DNA"/>
</dbReference>
<protein>
    <submittedName>
        <fullName evidence="12">LTA synthase family protein</fullName>
        <ecNumber evidence="12">2.7.8.-</ecNumber>
    </submittedName>
</protein>
<dbReference type="InterPro" id="IPR012160">
    <property type="entry name" value="LtaS-like"/>
</dbReference>
<comment type="caution">
    <text evidence="12">The sequence shown here is derived from an EMBL/GenBank/DDBJ whole genome shotgun (WGS) entry which is preliminary data.</text>
</comment>
<feature type="domain" description="Sulfatase N-terminal" evidence="11">
    <location>
        <begin position="245"/>
        <end position="541"/>
    </location>
</feature>
<evidence type="ECO:0000256" key="4">
    <source>
        <dbReference type="ARBA" id="ARBA00022475"/>
    </source>
</evidence>
<evidence type="ECO:0000256" key="5">
    <source>
        <dbReference type="ARBA" id="ARBA00022692"/>
    </source>
</evidence>
<sequence length="686" mass="78560">MKNVKSTKMGFFLLALVLFWLKTYIIYITEFNLGVNGALQHFLLFINPVSSGLLFLGLALFFKGRRFGIWLLIIDSLLTIFMYANVVFYRFYDDFITIQTLMQTDNIGSVGKSFVDLAKMHDVLYGLDIAFLVVLFFKRKINWSPSRLSIKKPFAVLATGVIVFAANLGLAEIDRPQLLKRVFDNNYIVKYLGAPNFAVFNTVQSVKASAKRSMASSEDIDEVKDYTDKKFAAPNAEYFGKAKGKNIIKIHLESFQSFLIDYKLHGEEVTPFLNSLVHDDQDFTYYDNFFHQTEQGKTADAEFLMDNSLYGLSQGAAFVTKGTNTYQSLPAILDQKENYTSAVMHGDDKSFWNRNQVYKQMGVDKFYDSSYYDMDDDKVINYGLKDKPFFKQSIPKLEKLNKQDGPFYSHLITLTHHYPFKLDDGEESIKPANTGDGTVDRYFQTARYLDESLKQFFANLKEEGLYKDSVIMIYGDHYGISENHNRAMSQIMDKEITPLVNANLQRVPFMLRVPGMKGQGINHEFTGQADVAPTILHLLGINSKKYIQFGTDMLSDEHKDFVPFRNGSFMTKDYSYVQGIFYDNETGDAIKEPTDEMKDLRDQVHYELSLNDEVLNGDLLRFYEPSESWEPVDSSKYRYGKDNNENKNDDDSDQQSDNETNVESGDIPDEDSNQEPNKTSEDDSGS</sequence>
<gene>
    <name evidence="12" type="ORF">ACFQU8_05895</name>
</gene>
<feature type="transmembrane region" description="Helical" evidence="10">
    <location>
        <begin position="123"/>
        <end position="141"/>
    </location>
</feature>
<keyword evidence="6 10" id="KW-1133">Transmembrane helix</keyword>
<comment type="pathway">
    <text evidence="2">Cell wall biogenesis; lipoteichoic acid biosynthesis.</text>
</comment>
<feature type="region of interest" description="Disordered" evidence="9">
    <location>
        <begin position="630"/>
        <end position="686"/>
    </location>
</feature>
<evidence type="ECO:0000256" key="9">
    <source>
        <dbReference type="SAM" id="MobiDB-lite"/>
    </source>
</evidence>
<dbReference type="PIRSF" id="PIRSF005091">
    <property type="entry name" value="Mmb_sulf_HI1246"/>
    <property type="match status" value="1"/>
</dbReference>